<evidence type="ECO:0000313" key="3">
    <source>
        <dbReference type="Proteomes" id="UP000564644"/>
    </source>
</evidence>
<reference evidence="2 3" key="1">
    <citation type="submission" date="2020-08" db="EMBL/GenBank/DDBJ databases">
        <title>Cohnella phylogeny.</title>
        <authorList>
            <person name="Dunlap C."/>
        </authorList>
    </citation>
    <scope>NUCLEOTIDE SEQUENCE [LARGE SCALE GENOMIC DNA]</scope>
    <source>
        <strain evidence="2 3">CBP 2801</strain>
    </source>
</reference>
<sequence length="160" mass="17956">MKRTLLFGLVAIAISLTTVSVVYAHSEDSYSNSNANPLEVANGYFTAFKNDNADEMIKYSVDTSYQNDASRRKAYEAQGETIQNYIVTDFKQINDSEAIIKVRYVFHDLGTMPEIPFKINKFNSGWKVVVEPIVINHIQGDPDFGKVSKGVPDYLIPHNA</sequence>
<dbReference type="AlphaFoldDB" id="A0A7X0SRL6"/>
<evidence type="ECO:0000256" key="1">
    <source>
        <dbReference type="SAM" id="SignalP"/>
    </source>
</evidence>
<feature type="chain" id="PRO_5030643132" description="DUF4878 domain-containing protein" evidence="1">
    <location>
        <begin position="25"/>
        <end position="160"/>
    </location>
</feature>
<dbReference type="Proteomes" id="UP000564644">
    <property type="component" value="Unassembled WGS sequence"/>
</dbReference>
<dbReference type="EMBL" id="JACJVO010000035">
    <property type="protein sequence ID" value="MBB6734681.1"/>
    <property type="molecule type" value="Genomic_DNA"/>
</dbReference>
<protein>
    <recommendedName>
        <fullName evidence="4">DUF4878 domain-containing protein</fullName>
    </recommendedName>
</protein>
<keyword evidence="3" id="KW-1185">Reference proteome</keyword>
<evidence type="ECO:0000313" key="2">
    <source>
        <dbReference type="EMBL" id="MBB6734681.1"/>
    </source>
</evidence>
<comment type="caution">
    <text evidence="2">The sequence shown here is derived from an EMBL/GenBank/DDBJ whole genome shotgun (WGS) entry which is preliminary data.</text>
</comment>
<evidence type="ECO:0008006" key="4">
    <source>
        <dbReference type="Google" id="ProtNLM"/>
    </source>
</evidence>
<feature type="signal peptide" evidence="1">
    <location>
        <begin position="1"/>
        <end position="24"/>
    </location>
</feature>
<accession>A0A7X0SRL6</accession>
<keyword evidence="1" id="KW-0732">Signal</keyword>
<organism evidence="2 3">
    <name type="scientific">Cohnella zeiphila</name>
    <dbReference type="NCBI Taxonomy" id="2761120"/>
    <lineage>
        <taxon>Bacteria</taxon>
        <taxon>Bacillati</taxon>
        <taxon>Bacillota</taxon>
        <taxon>Bacilli</taxon>
        <taxon>Bacillales</taxon>
        <taxon>Paenibacillaceae</taxon>
        <taxon>Cohnella</taxon>
    </lineage>
</organism>
<gene>
    <name evidence="2" type="ORF">H7C18_27510</name>
</gene>
<proteinExistence type="predicted"/>
<dbReference type="RefSeq" id="WP_185132341.1">
    <property type="nucleotide sequence ID" value="NZ_JACJVO010000035.1"/>
</dbReference>
<name>A0A7X0SRL6_9BACL</name>